<dbReference type="InterPro" id="IPR022274">
    <property type="entry name" value="Peptidase_asp_AF0612"/>
</dbReference>
<keyword evidence="1" id="KW-0645">Protease</keyword>
<sequence length="114" mass="12284">MGLAFVDVELNGVKLRALVDTGFNGDVLVSSKIAKELNLPVIGESSRKTVDNRIIKTLVSYGKLKLLDSEGYVIIEIIEEMPLDVLIGVRALEALGFVVDTTTGTLRKIGLIAV</sequence>
<name>A0ABD4Z741_9CREN</name>
<dbReference type="AlphaFoldDB" id="A0ABD4Z741"/>
<dbReference type="NCBIfam" id="TIGR03698">
    <property type="entry name" value="clan_AA_DTGF"/>
    <property type="match status" value="1"/>
</dbReference>
<dbReference type="GO" id="GO:0006508">
    <property type="term" value="P:proteolysis"/>
    <property type="evidence" value="ECO:0007669"/>
    <property type="project" value="UniProtKB-KW"/>
</dbReference>
<dbReference type="InterPro" id="IPR021109">
    <property type="entry name" value="Peptidase_aspartic_dom_sf"/>
</dbReference>
<dbReference type="GO" id="GO:0008233">
    <property type="term" value="F:peptidase activity"/>
    <property type="evidence" value="ECO:0007669"/>
    <property type="project" value="UniProtKB-KW"/>
</dbReference>
<dbReference type="RefSeq" id="WP_285273731.1">
    <property type="nucleotide sequence ID" value="NZ_JASNVW010000002.1"/>
</dbReference>
<dbReference type="EMBL" id="JASNVW010000002">
    <property type="protein sequence ID" value="MDK6028757.1"/>
    <property type="molecule type" value="Genomic_DNA"/>
</dbReference>
<dbReference type="Proteomes" id="UP001529235">
    <property type="component" value="Unassembled WGS sequence"/>
</dbReference>
<comment type="caution">
    <text evidence="1">The sequence shown here is derived from an EMBL/GenBank/DDBJ whole genome shotgun (WGS) entry which is preliminary data.</text>
</comment>
<evidence type="ECO:0000313" key="1">
    <source>
        <dbReference type="EMBL" id="MDK6028757.1"/>
    </source>
</evidence>
<evidence type="ECO:0000313" key="2">
    <source>
        <dbReference type="Proteomes" id="UP001529235"/>
    </source>
</evidence>
<keyword evidence="2" id="KW-1185">Reference proteome</keyword>
<protein>
    <submittedName>
        <fullName evidence="1">Clan AA aspartic protease</fullName>
        <ecNumber evidence="1">3.4.23.-</ecNumber>
    </submittedName>
</protein>
<dbReference type="SUPFAM" id="SSF50630">
    <property type="entry name" value="Acid proteases"/>
    <property type="match status" value="1"/>
</dbReference>
<organism evidence="1 2">
    <name type="scientific">Ignisphaera cupida</name>
    <dbReference type="NCBI Taxonomy" id="3050454"/>
    <lineage>
        <taxon>Archaea</taxon>
        <taxon>Thermoproteota</taxon>
        <taxon>Thermoprotei</taxon>
        <taxon>Desulfurococcales</taxon>
        <taxon>Desulfurococcaceae</taxon>
        <taxon>Ignisphaera</taxon>
    </lineage>
</organism>
<reference evidence="1 2" key="1">
    <citation type="submission" date="2023-05" db="EMBL/GenBank/DDBJ databases">
        <title>A new hyperthermophilic archaea 'Ignisphaera cupida' sp. nov. and description of the family 'Ignisphaeraceae' fam. nov.</title>
        <authorList>
            <person name="Podosokorskaya O.A."/>
            <person name="Elcheninov A.G."/>
            <person name="Klukina A."/>
            <person name="Merkel A.Y."/>
        </authorList>
    </citation>
    <scope>NUCLEOTIDE SEQUENCE [LARGE SCALE GENOMIC DNA]</scope>
    <source>
        <strain evidence="1 2">4213-co</strain>
    </source>
</reference>
<dbReference type="EC" id="3.4.23.-" evidence="1"/>
<keyword evidence="1" id="KW-0378">Hydrolase</keyword>
<dbReference type="Gene3D" id="2.40.70.10">
    <property type="entry name" value="Acid Proteases"/>
    <property type="match status" value="1"/>
</dbReference>
<accession>A0ABD4Z741</accession>
<gene>
    <name evidence="1" type="ORF">QPL79_05220</name>
</gene>
<dbReference type="Pfam" id="PF13650">
    <property type="entry name" value="Asp_protease_2"/>
    <property type="match status" value="1"/>
</dbReference>
<proteinExistence type="predicted"/>